<organism evidence="1 2">
    <name type="scientific">Syncephalis pseudoplumigaleata</name>
    <dbReference type="NCBI Taxonomy" id="1712513"/>
    <lineage>
        <taxon>Eukaryota</taxon>
        <taxon>Fungi</taxon>
        <taxon>Fungi incertae sedis</taxon>
        <taxon>Zoopagomycota</taxon>
        <taxon>Zoopagomycotina</taxon>
        <taxon>Zoopagomycetes</taxon>
        <taxon>Zoopagales</taxon>
        <taxon>Piptocephalidaceae</taxon>
        <taxon>Syncephalis</taxon>
    </lineage>
</organism>
<sequence length="241" mass="26336">MILDVPPSIDCCFHIASTNNMMLNDTIQIPVAGAAAPLEGQLQLPSDEAGLCLFVHGSGSSRFSPRFVADHLNRHGIGSLLLDLLTPDEEAQDEITRALRFDIPFLARRVVEVIDHLQMYDPTRQRPLVLFGASTGSAAAIIAASERSQLVRCVVSRGGRPDLVPSAILHAVQQPSLFIVGGNDTEVLKMNRSALDMLGAREKHLEVVPHATHLFEEAGALEQVASLTSNWCLQHHMDRRQ</sequence>
<keyword evidence="2" id="KW-1185">Reference proteome</keyword>
<accession>A0A4P9YSK4</accession>
<evidence type="ECO:0000313" key="2">
    <source>
        <dbReference type="Proteomes" id="UP000278143"/>
    </source>
</evidence>
<evidence type="ECO:0000313" key="1">
    <source>
        <dbReference type="EMBL" id="RKP22754.1"/>
    </source>
</evidence>
<name>A0A4P9YSK4_9FUNG</name>
<dbReference type="EMBL" id="KZ991711">
    <property type="protein sequence ID" value="RKP22754.1"/>
    <property type="molecule type" value="Genomic_DNA"/>
</dbReference>
<protein>
    <submittedName>
        <fullName evidence="1">Dienelactone hydrolase-like enzyme</fullName>
    </submittedName>
</protein>
<dbReference type="AlphaFoldDB" id="A0A4P9YSK4"/>
<dbReference type="SUPFAM" id="SSF53474">
    <property type="entry name" value="alpha/beta-Hydrolases"/>
    <property type="match status" value="1"/>
</dbReference>
<dbReference type="Proteomes" id="UP000278143">
    <property type="component" value="Unassembled WGS sequence"/>
</dbReference>
<dbReference type="Gene3D" id="3.40.50.1820">
    <property type="entry name" value="alpha/beta hydrolase"/>
    <property type="match status" value="1"/>
</dbReference>
<gene>
    <name evidence="1" type="ORF">SYNPS1DRAFT_31608</name>
</gene>
<dbReference type="InterPro" id="IPR029058">
    <property type="entry name" value="AB_hydrolase_fold"/>
</dbReference>
<proteinExistence type="predicted"/>
<reference evidence="2" key="1">
    <citation type="journal article" date="2018" name="Nat. Microbiol.">
        <title>Leveraging single-cell genomics to expand the fungal tree of life.</title>
        <authorList>
            <person name="Ahrendt S.R."/>
            <person name="Quandt C.A."/>
            <person name="Ciobanu D."/>
            <person name="Clum A."/>
            <person name="Salamov A."/>
            <person name="Andreopoulos B."/>
            <person name="Cheng J.F."/>
            <person name="Woyke T."/>
            <person name="Pelin A."/>
            <person name="Henrissat B."/>
            <person name="Reynolds N.K."/>
            <person name="Benny G.L."/>
            <person name="Smith M.E."/>
            <person name="James T.Y."/>
            <person name="Grigoriev I.V."/>
        </authorList>
    </citation>
    <scope>NUCLEOTIDE SEQUENCE [LARGE SCALE GENOMIC DNA]</scope>
    <source>
        <strain evidence="2">Benny S71-1</strain>
    </source>
</reference>
<keyword evidence="1" id="KW-0378">Hydrolase</keyword>
<dbReference type="GO" id="GO:0016787">
    <property type="term" value="F:hydrolase activity"/>
    <property type="evidence" value="ECO:0007669"/>
    <property type="project" value="UniProtKB-KW"/>
</dbReference>
<dbReference type="OrthoDB" id="18845at2759"/>